<evidence type="ECO:0000313" key="2">
    <source>
        <dbReference type="EMBL" id="KAK1125950.1"/>
    </source>
</evidence>
<proteinExistence type="predicted"/>
<feature type="compositionally biased region" description="Polar residues" evidence="1">
    <location>
        <begin position="83"/>
        <end position="92"/>
    </location>
</feature>
<dbReference type="Proteomes" id="UP001177670">
    <property type="component" value="Unassembled WGS sequence"/>
</dbReference>
<protein>
    <submittedName>
        <fullName evidence="2">Uncharacterized protein</fullName>
    </submittedName>
</protein>
<name>A0AA40FV56_9HYME</name>
<evidence type="ECO:0000256" key="1">
    <source>
        <dbReference type="SAM" id="MobiDB-lite"/>
    </source>
</evidence>
<organism evidence="2 3">
    <name type="scientific">Melipona bicolor</name>
    <dbReference type="NCBI Taxonomy" id="60889"/>
    <lineage>
        <taxon>Eukaryota</taxon>
        <taxon>Metazoa</taxon>
        <taxon>Ecdysozoa</taxon>
        <taxon>Arthropoda</taxon>
        <taxon>Hexapoda</taxon>
        <taxon>Insecta</taxon>
        <taxon>Pterygota</taxon>
        <taxon>Neoptera</taxon>
        <taxon>Endopterygota</taxon>
        <taxon>Hymenoptera</taxon>
        <taxon>Apocrita</taxon>
        <taxon>Aculeata</taxon>
        <taxon>Apoidea</taxon>
        <taxon>Anthophila</taxon>
        <taxon>Apidae</taxon>
        <taxon>Melipona</taxon>
    </lineage>
</organism>
<feature type="region of interest" description="Disordered" evidence="1">
    <location>
        <begin position="1"/>
        <end position="34"/>
    </location>
</feature>
<evidence type="ECO:0000313" key="3">
    <source>
        <dbReference type="Proteomes" id="UP001177670"/>
    </source>
</evidence>
<dbReference type="AlphaFoldDB" id="A0AA40FV56"/>
<sequence length="148" mass="16850">MYTSEPERIEMVLDTATPRRNGNASNNEHPHRHSSVRVIVRPIRSNCETLGRQLGQSYGPPNTNNNGAGASIRSRDRCALRSLASSHESGSTGDYFRSSDGKSIERRGNIFRRTRARRKNPILKPERPINRRFARSDETERMVTGMWL</sequence>
<accession>A0AA40FV56</accession>
<comment type="caution">
    <text evidence="2">The sequence shown here is derived from an EMBL/GenBank/DDBJ whole genome shotgun (WGS) entry which is preliminary data.</text>
</comment>
<gene>
    <name evidence="2" type="ORF">K0M31_005483</name>
</gene>
<feature type="region of interest" description="Disordered" evidence="1">
    <location>
        <begin position="82"/>
        <end position="101"/>
    </location>
</feature>
<feature type="compositionally biased region" description="Low complexity" evidence="1">
    <location>
        <begin position="59"/>
        <end position="70"/>
    </location>
</feature>
<feature type="compositionally biased region" description="Polar residues" evidence="1">
    <location>
        <begin position="18"/>
        <end position="27"/>
    </location>
</feature>
<feature type="compositionally biased region" description="Basic and acidic residues" evidence="1">
    <location>
        <begin position="1"/>
        <end position="11"/>
    </location>
</feature>
<dbReference type="EMBL" id="JAHYIQ010000015">
    <property type="protein sequence ID" value="KAK1125950.1"/>
    <property type="molecule type" value="Genomic_DNA"/>
</dbReference>
<feature type="region of interest" description="Disordered" evidence="1">
    <location>
        <begin position="51"/>
        <end position="71"/>
    </location>
</feature>
<reference evidence="2" key="1">
    <citation type="submission" date="2021-10" db="EMBL/GenBank/DDBJ databases">
        <title>Melipona bicolor Genome sequencing and assembly.</title>
        <authorList>
            <person name="Araujo N.S."/>
            <person name="Arias M.C."/>
        </authorList>
    </citation>
    <scope>NUCLEOTIDE SEQUENCE</scope>
    <source>
        <strain evidence="2">USP_2M_L1-L4_2017</strain>
        <tissue evidence="2">Whole body</tissue>
    </source>
</reference>
<keyword evidence="3" id="KW-1185">Reference proteome</keyword>